<dbReference type="NCBIfam" id="TIGR00046">
    <property type="entry name" value="RsmE family RNA methyltransferase"/>
    <property type="match status" value="1"/>
</dbReference>
<proteinExistence type="inferred from homology"/>
<comment type="function">
    <text evidence="8 10">Specifically methylates the N3 position of the uracil ring of uridine 1498 (m3U1498) in 16S rRNA. Acts on the fully assembled 30S ribosomal subunit.</text>
</comment>
<evidence type="ECO:0000256" key="3">
    <source>
        <dbReference type="ARBA" id="ARBA00022490"/>
    </source>
</evidence>
<feature type="transmembrane region" description="Helical" evidence="11">
    <location>
        <begin position="7"/>
        <end position="28"/>
    </location>
</feature>
<accession>A0A316B8I2</accession>
<name>A0A316B8I2_9BACT</name>
<dbReference type="AlphaFoldDB" id="A0A316B8I2"/>
<feature type="domain" description="Ribosomal RNA small subunit methyltransferase E methyltransferase" evidence="12">
    <location>
        <begin position="94"/>
        <end position="252"/>
    </location>
</feature>
<dbReference type="Proteomes" id="UP000245880">
    <property type="component" value="Unassembled WGS sequence"/>
</dbReference>
<dbReference type="InterPro" id="IPR015947">
    <property type="entry name" value="PUA-like_sf"/>
</dbReference>
<dbReference type="InterPro" id="IPR029026">
    <property type="entry name" value="tRNA_m1G_MTases_N"/>
</dbReference>
<evidence type="ECO:0000256" key="9">
    <source>
        <dbReference type="ARBA" id="ARBA00047944"/>
    </source>
</evidence>
<gene>
    <name evidence="14" type="ORF">CLV98_103254</name>
</gene>
<dbReference type="SUPFAM" id="SSF75217">
    <property type="entry name" value="alpha/beta knot"/>
    <property type="match status" value="1"/>
</dbReference>
<keyword evidence="6 10" id="KW-0808">Transferase</keyword>
<dbReference type="PANTHER" id="PTHR30027:SF3">
    <property type="entry name" value="16S RRNA (URACIL(1498)-N(3))-METHYLTRANSFERASE"/>
    <property type="match status" value="1"/>
</dbReference>
<evidence type="ECO:0000256" key="7">
    <source>
        <dbReference type="ARBA" id="ARBA00022691"/>
    </source>
</evidence>
<dbReference type="Gene3D" id="3.40.1280.10">
    <property type="match status" value="1"/>
</dbReference>
<evidence type="ECO:0000256" key="10">
    <source>
        <dbReference type="PIRNR" id="PIRNR015601"/>
    </source>
</evidence>
<evidence type="ECO:0000256" key="5">
    <source>
        <dbReference type="ARBA" id="ARBA00022603"/>
    </source>
</evidence>
<reference evidence="14 15" key="1">
    <citation type="submission" date="2018-03" db="EMBL/GenBank/DDBJ databases">
        <title>Genomic Encyclopedia of Archaeal and Bacterial Type Strains, Phase II (KMG-II): from individual species to whole genera.</title>
        <authorList>
            <person name="Goeker M."/>
        </authorList>
    </citation>
    <scope>NUCLEOTIDE SEQUENCE [LARGE SCALE GENOMIC DNA]</scope>
    <source>
        <strain evidence="14 15">DSM 100346</strain>
    </source>
</reference>
<dbReference type="InterPro" id="IPR046886">
    <property type="entry name" value="RsmE_MTase_dom"/>
</dbReference>
<dbReference type="InterPro" id="IPR006700">
    <property type="entry name" value="RsmE"/>
</dbReference>
<keyword evidence="11" id="KW-0812">Transmembrane</keyword>
<sequence>MNKRFTYFGVFFYTFGVNTHLYMMHLFYQPDLALHELDDEESRHIFKVLRLRAQDIIYVTDGNGTLQKCSISYHGKKVLYKVLEANVLPRPEASITMGIAPTRKAERNEWMVEKMTEMGVDEIIFIVTSHTHTEGINRSVNLARLQRIAIAAMKQSQQVFLPNIRLEKSFEDFVGLPGTVTRLIAYVPVQHHTKHAFSFVDKQRPSVMLIGPEGDFTEEEVELAVRHGYTPVSLGPTRLRTETAAVLACHAINLAYQII</sequence>
<dbReference type="EMBL" id="QGDT01000003">
    <property type="protein sequence ID" value="PWJ58887.1"/>
    <property type="molecule type" value="Genomic_DNA"/>
</dbReference>
<dbReference type="PIRSF" id="PIRSF015601">
    <property type="entry name" value="MTase_slr0722"/>
    <property type="match status" value="1"/>
</dbReference>
<feature type="domain" description="Ribosomal RNA small subunit methyltransferase E PUA-like" evidence="13">
    <location>
        <begin position="37"/>
        <end position="77"/>
    </location>
</feature>
<dbReference type="PANTHER" id="PTHR30027">
    <property type="entry name" value="RIBOSOMAL RNA SMALL SUBUNIT METHYLTRANSFERASE E"/>
    <property type="match status" value="1"/>
</dbReference>
<evidence type="ECO:0000256" key="1">
    <source>
        <dbReference type="ARBA" id="ARBA00004496"/>
    </source>
</evidence>
<evidence type="ECO:0000256" key="2">
    <source>
        <dbReference type="ARBA" id="ARBA00005528"/>
    </source>
</evidence>
<dbReference type="CDD" id="cd18084">
    <property type="entry name" value="RsmE-like"/>
    <property type="match status" value="1"/>
</dbReference>
<comment type="subcellular location">
    <subcellularLocation>
        <location evidence="1 10">Cytoplasm</location>
    </subcellularLocation>
</comment>
<evidence type="ECO:0000313" key="14">
    <source>
        <dbReference type="EMBL" id="PWJ58887.1"/>
    </source>
</evidence>
<keyword evidence="5 10" id="KW-0489">Methyltransferase</keyword>
<dbReference type="Pfam" id="PF04452">
    <property type="entry name" value="Methyltrans_RNA"/>
    <property type="match status" value="1"/>
</dbReference>
<evidence type="ECO:0000256" key="4">
    <source>
        <dbReference type="ARBA" id="ARBA00022552"/>
    </source>
</evidence>
<dbReference type="Gene3D" id="2.40.240.20">
    <property type="entry name" value="Hypothetical PUA domain-like, domain 1"/>
    <property type="match status" value="1"/>
</dbReference>
<organism evidence="14 15">
    <name type="scientific">Dyadobacter jejuensis</name>
    <dbReference type="NCBI Taxonomy" id="1082580"/>
    <lineage>
        <taxon>Bacteria</taxon>
        <taxon>Pseudomonadati</taxon>
        <taxon>Bacteroidota</taxon>
        <taxon>Cytophagia</taxon>
        <taxon>Cytophagales</taxon>
        <taxon>Spirosomataceae</taxon>
        <taxon>Dyadobacter</taxon>
    </lineage>
</organism>
<dbReference type="InterPro" id="IPR046887">
    <property type="entry name" value="RsmE_PUA-like"/>
</dbReference>
<keyword evidence="7 10" id="KW-0949">S-adenosyl-L-methionine</keyword>
<dbReference type="GO" id="GO:0070042">
    <property type="term" value="F:rRNA (uridine-N3-)-methyltransferase activity"/>
    <property type="evidence" value="ECO:0007669"/>
    <property type="project" value="TreeGrafter"/>
</dbReference>
<protein>
    <recommendedName>
        <fullName evidence="10">Ribosomal RNA small subunit methyltransferase E</fullName>
        <ecNumber evidence="10">2.1.1.193</ecNumber>
    </recommendedName>
</protein>
<evidence type="ECO:0000259" key="13">
    <source>
        <dbReference type="Pfam" id="PF20260"/>
    </source>
</evidence>
<evidence type="ECO:0000256" key="11">
    <source>
        <dbReference type="SAM" id="Phobius"/>
    </source>
</evidence>
<dbReference type="GO" id="GO:0005737">
    <property type="term" value="C:cytoplasm"/>
    <property type="evidence" value="ECO:0007669"/>
    <property type="project" value="UniProtKB-SubCell"/>
</dbReference>
<keyword evidence="11" id="KW-1133">Transmembrane helix</keyword>
<comment type="caution">
    <text evidence="14">The sequence shown here is derived from an EMBL/GenBank/DDBJ whole genome shotgun (WGS) entry which is preliminary data.</text>
</comment>
<dbReference type="GO" id="GO:0070475">
    <property type="term" value="P:rRNA base methylation"/>
    <property type="evidence" value="ECO:0007669"/>
    <property type="project" value="TreeGrafter"/>
</dbReference>
<dbReference type="EC" id="2.1.1.193" evidence="10"/>
<keyword evidence="15" id="KW-1185">Reference proteome</keyword>
<evidence type="ECO:0000313" key="15">
    <source>
        <dbReference type="Proteomes" id="UP000245880"/>
    </source>
</evidence>
<dbReference type="InterPro" id="IPR029028">
    <property type="entry name" value="Alpha/beta_knot_MTases"/>
</dbReference>
<keyword evidence="3 10" id="KW-0963">Cytoplasm</keyword>
<evidence type="ECO:0000259" key="12">
    <source>
        <dbReference type="Pfam" id="PF04452"/>
    </source>
</evidence>
<evidence type="ECO:0000256" key="6">
    <source>
        <dbReference type="ARBA" id="ARBA00022679"/>
    </source>
</evidence>
<dbReference type="SUPFAM" id="SSF88697">
    <property type="entry name" value="PUA domain-like"/>
    <property type="match status" value="1"/>
</dbReference>
<keyword evidence="11" id="KW-0472">Membrane</keyword>
<comment type="catalytic activity">
    <reaction evidence="9 10">
        <text>uridine(1498) in 16S rRNA + S-adenosyl-L-methionine = N(3)-methyluridine(1498) in 16S rRNA + S-adenosyl-L-homocysteine + H(+)</text>
        <dbReference type="Rhea" id="RHEA:42920"/>
        <dbReference type="Rhea" id="RHEA-COMP:10283"/>
        <dbReference type="Rhea" id="RHEA-COMP:10284"/>
        <dbReference type="ChEBI" id="CHEBI:15378"/>
        <dbReference type="ChEBI" id="CHEBI:57856"/>
        <dbReference type="ChEBI" id="CHEBI:59789"/>
        <dbReference type="ChEBI" id="CHEBI:65315"/>
        <dbReference type="ChEBI" id="CHEBI:74502"/>
        <dbReference type="EC" id="2.1.1.193"/>
    </reaction>
</comment>
<evidence type="ECO:0000256" key="8">
    <source>
        <dbReference type="ARBA" id="ARBA00025699"/>
    </source>
</evidence>
<dbReference type="Pfam" id="PF20260">
    <property type="entry name" value="PUA_4"/>
    <property type="match status" value="1"/>
</dbReference>
<keyword evidence="4 10" id="KW-0698">rRNA processing</keyword>
<comment type="similarity">
    <text evidence="2 10">Belongs to the RNA methyltransferase RsmE family.</text>
</comment>